<dbReference type="Gene3D" id="3.10.450.620">
    <property type="entry name" value="JHP933, nucleotidyltransferase-like core domain"/>
    <property type="match status" value="1"/>
</dbReference>
<gene>
    <name evidence="1" type="ORF">DRF62_04255</name>
</gene>
<keyword evidence="1" id="KW-0808">Transferase</keyword>
<name>A0A3D9BRZ7_9FLAO</name>
<evidence type="ECO:0000313" key="2">
    <source>
        <dbReference type="Proteomes" id="UP000256512"/>
    </source>
</evidence>
<dbReference type="Proteomes" id="UP000256512">
    <property type="component" value="Unassembled WGS sequence"/>
</dbReference>
<keyword evidence="2" id="KW-1185">Reference proteome</keyword>
<dbReference type="RefSeq" id="WP_115949229.1">
    <property type="nucleotide sequence ID" value="NZ_QNVS01000007.1"/>
</dbReference>
<evidence type="ECO:0000313" key="1">
    <source>
        <dbReference type="EMBL" id="REC56285.1"/>
    </source>
</evidence>
<sequence>MIKEWIEEYKPKNQEEVYNALREIMQEIALAGLQRAGFFEKAAFYGGTALRIFYGLNRFSEDLDFSLLEIDPNFSLEPYFQDIVSEFVALGMTVSIQEKKKSIESTVDSAFLKSGTVWKELVLEGAIPQMGIGNMPHMKIKIEVDRKPPLGFDTEEKLLLKPFSFYVKCFTLPSLFAGKMHALLFRKWQNRVKGRDWFDLEWYIKKGVTFPQFCFILEKYGLNFNQFYGKPQYL</sequence>
<dbReference type="EMBL" id="QNVS01000007">
    <property type="protein sequence ID" value="REC56285.1"/>
    <property type="molecule type" value="Genomic_DNA"/>
</dbReference>
<organism evidence="1 2">
    <name type="scientific">Chryseobacterium piscium</name>
    <dbReference type="NCBI Taxonomy" id="333702"/>
    <lineage>
        <taxon>Bacteria</taxon>
        <taxon>Pseudomonadati</taxon>
        <taxon>Bacteroidota</taxon>
        <taxon>Flavobacteriia</taxon>
        <taxon>Flavobacteriales</taxon>
        <taxon>Weeksellaceae</taxon>
        <taxon>Chryseobacterium group</taxon>
        <taxon>Chryseobacterium</taxon>
    </lineage>
</organism>
<dbReference type="InterPro" id="IPR014942">
    <property type="entry name" value="AbiEii"/>
</dbReference>
<protein>
    <submittedName>
        <fullName evidence="1">Nucleotidyl transferase AbiEii/AbiGii toxin family protein</fullName>
    </submittedName>
</protein>
<reference evidence="1 2" key="1">
    <citation type="journal article" date="2006" name="Int. J. Syst. Evol. Microbiol.">
        <title>Chryseobacterium piscium sp. nov., isolated from fish of the South Atlantic Ocean off South Africa.</title>
        <authorList>
            <person name="de Beer H."/>
            <person name="Hugo C.J."/>
            <person name="Jooste P.J."/>
            <person name="Vancanneyt M."/>
            <person name="Coenye T."/>
            <person name="Vandamme P."/>
        </authorList>
    </citation>
    <scope>NUCLEOTIDE SEQUENCE [LARGE SCALE GENOMIC DNA]</scope>
    <source>
        <strain evidence="1 2">CCUG 51923</strain>
    </source>
</reference>
<dbReference type="GO" id="GO:0016740">
    <property type="term" value="F:transferase activity"/>
    <property type="evidence" value="ECO:0007669"/>
    <property type="project" value="UniProtKB-KW"/>
</dbReference>
<comment type="caution">
    <text evidence="1">The sequence shown here is derived from an EMBL/GenBank/DDBJ whole genome shotgun (WGS) entry which is preliminary data.</text>
</comment>
<dbReference type="Pfam" id="PF08843">
    <property type="entry name" value="AbiEii"/>
    <property type="match status" value="1"/>
</dbReference>
<proteinExistence type="predicted"/>
<accession>A0A3D9BRZ7</accession>
<dbReference type="AlphaFoldDB" id="A0A3D9BRZ7"/>